<feature type="compositionally biased region" description="Polar residues" evidence="4">
    <location>
        <begin position="374"/>
        <end position="394"/>
    </location>
</feature>
<dbReference type="PANTHER" id="PTHR23121">
    <property type="entry name" value="SODIUM-DEPENDENT GLUCOSE TRANSPORTER 1"/>
    <property type="match status" value="1"/>
</dbReference>
<feature type="transmembrane region" description="Helical" evidence="5">
    <location>
        <begin position="223"/>
        <end position="244"/>
    </location>
</feature>
<dbReference type="PANTHER" id="PTHR23121:SF9">
    <property type="entry name" value="SODIUM-DEPENDENT GLUCOSE TRANSPORTER 1"/>
    <property type="match status" value="1"/>
</dbReference>
<keyword evidence="6" id="KW-1185">Reference proteome</keyword>
<evidence type="ECO:0000256" key="5">
    <source>
        <dbReference type="SAM" id="Phobius"/>
    </source>
</evidence>
<feature type="transmembrane region" description="Helical" evidence="5">
    <location>
        <begin position="136"/>
        <end position="157"/>
    </location>
</feature>
<evidence type="ECO:0000313" key="7">
    <source>
        <dbReference type="WBParaSite" id="nRc.2.0.1.t34818-RA"/>
    </source>
</evidence>
<evidence type="ECO:0000256" key="3">
    <source>
        <dbReference type="ARBA" id="ARBA00023136"/>
    </source>
</evidence>
<dbReference type="Gene3D" id="1.20.1250.20">
    <property type="entry name" value="MFS general substrate transporter like domains"/>
    <property type="match status" value="1"/>
</dbReference>
<feature type="transmembrane region" description="Helical" evidence="5">
    <location>
        <begin position="619"/>
        <end position="638"/>
    </location>
</feature>
<dbReference type="WBParaSite" id="nRc.2.0.1.t34818-RA">
    <property type="protein sequence ID" value="nRc.2.0.1.t34818-RA"/>
    <property type="gene ID" value="nRc.2.0.1.g34818"/>
</dbReference>
<keyword evidence="3 5" id="KW-0472">Membrane</keyword>
<evidence type="ECO:0000256" key="2">
    <source>
        <dbReference type="ARBA" id="ARBA00022989"/>
    </source>
</evidence>
<feature type="transmembrane region" description="Helical" evidence="5">
    <location>
        <begin position="164"/>
        <end position="186"/>
    </location>
</feature>
<keyword evidence="2 5" id="KW-1133">Transmembrane helix</keyword>
<feature type="region of interest" description="Disordered" evidence="4">
    <location>
        <begin position="340"/>
        <end position="396"/>
    </location>
</feature>
<keyword evidence="1 5" id="KW-0812">Transmembrane</keyword>
<feature type="transmembrane region" description="Helical" evidence="5">
    <location>
        <begin position="691"/>
        <end position="712"/>
    </location>
</feature>
<proteinExistence type="predicted"/>
<name>A0A915KA76_ROMCU</name>
<feature type="transmembrane region" description="Helical" evidence="5">
    <location>
        <begin position="588"/>
        <end position="607"/>
    </location>
</feature>
<feature type="transmembrane region" description="Helical" evidence="5">
    <location>
        <begin position="551"/>
        <end position="568"/>
    </location>
</feature>
<dbReference type="SUPFAM" id="SSF103473">
    <property type="entry name" value="MFS general substrate transporter"/>
    <property type="match status" value="2"/>
</dbReference>
<protein>
    <submittedName>
        <fullName evidence="7">Uncharacterized protein</fullName>
    </submittedName>
</protein>
<reference evidence="7" key="1">
    <citation type="submission" date="2022-11" db="UniProtKB">
        <authorList>
            <consortium name="WormBaseParasite"/>
        </authorList>
    </citation>
    <scope>IDENTIFICATION</scope>
</reference>
<feature type="transmembrane region" description="Helical" evidence="5">
    <location>
        <begin position="192"/>
        <end position="211"/>
    </location>
</feature>
<feature type="compositionally biased region" description="Polar residues" evidence="4">
    <location>
        <begin position="354"/>
        <end position="367"/>
    </location>
</feature>
<dbReference type="Proteomes" id="UP000887565">
    <property type="component" value="Unplaced"/>
</dbReference>
<evidence type="ECO:0000256" key="4">
    <source>
        <dbReference type="SAM" id="MobiDB-lite"/>
    </source>
</evidence>
<evidence type="ECO:0000256" key="1">
    <source>
        <dbReference type="ARBA" id="ARBA00022692"/>
    </source>
</evidence>
<feature type="transmembrane region" description="Helical" evidence="5">
    <location>
        <begin position="658"/>
        <end position="679"/>
    </location>
</feature>
<feature type="transmembrane region" description="Helical" evidence="5">
    <location>
        <begin position="103"/>
        <end position="124"/>
    </location>
</feature>
<evidence type="ECO:0000313" key="6">
    <source>
        <dbReference type="Proteomes" id="UP000887565"/>
    </source>
</evidence>
<sequence>MYYTYRSKNQHPQDFQVLKKLGIVDRSAESFSEDDELMKYVKNNSQSVDMFSESEEEILFEKDSFIENSHSRCQEFVQMQNQTRSNEVVSLNRKTNGVVSWHLFLLHATSFILGLCFSVLGSTFSSFMLHGVEKNIVSLMLILTLNSFGVAAGVCIGEYFFRRLNAFCVLTLSSLLGSIVTIVIPWSPNSVSIHWIFVVQGCTMGLMYKGIHHIYYVCWRKKYQTYLLMYFSMTIGCALSPLFVSTFMSNYPVHLSTKLHTFSTSSSILSSLVSEAPPHLMHKRESSVNIFTNKTSNFTDFQSLFHNETDIFNVQNVTTYESTTIKSSTSTTTKVRKPMIADGTNIDPPKLRADNNQPRIVPSTSRTPPVESVPHSNASTMHRSPTSPNVTTLSPRIPIATSNTTTTLRTSSTPTSFGVTTLLSLKSTLSSEKFKYLTLSSAIITTDSITVVNAKNFTTASNGSSILQTLFTKFSNGRNLDEVTHDVDYVYVWIALCALALFLLFFITCCCSSTAGILRRKFAYDSSGLVSEDDDFNQLTFRRMWIKRSNIYAGILVAGLFSFLSSGFENLFTNSLIFYNLPDQKSTVGLLCLIVFWCGVAVSRFVCGACYKRLWRNSYLLFCFCSTFLILGSLLVFFANNQPTEHGETSSASPVLPVLSFLFVGLFTGFLSPNLFCWFSDQLSPTVWFGTYWIVIEQMARAFVPLLAASFADDDS</sequence>
<dbReference type="InterPro" id="IPR036259">
    <property type="entry name" value="MFS_trans_sf"/>
</dbReference>
<organism evidence="6 7">
    <name type="scientific">Romanomermis culicivorax</name>
    <name type="common">Nematode worm</name>
    <dbReference type="NCBI Taxonomy" id="13658"/>
    <lineage>
        <taxon>Eukaryota</taxon>
        <taxon>Metazoa</taxon>
        <taxon>Ecdysozoa</taxon>
        <taxon>Nematoda</taxon>
        <taxon>Enoplea</taxon>
        <taxon>Dorylaimia</taxon>
        <taxon>Mermithida</taxon>
        <taxon>Mermithoidea</taxon>
        <taxon>Mermithidae</taxon>
        <taxon>Romanomermis</taxon>
    </lineage>
</organism>
<dbReference type="AlphaFoldDB" id="A0A915KA76"/>
<feature type="transmembrane region" description="Helical" evidence="5">
    <location>
        <begin position="490"/>
        <end position="518"/>
    </location>
</feature>
<accession>A0A915KA76</accession>